<evidence type="ECO:0000313" key="4">
    <source>
        <dbReference type="Proteomes" id="UP000031192"/>
    </source>
</evidence>
<dbReference type="Proteomes" id="UP000031192">
    <property type="component" value="Unassembled WGS sequence"/>
</dbReference>
<evidence type="ECO:0000256" key="2">
    <source>
        <dbReference type="SAM" id="SignalP"/>
    </source>
</evidence>
<feature type="region of interest" description="Disordered" evidence="1">
    <location>
        <begin position="83"/>
        <end position="148"/>
    </location>
</feature>
<comment type="caution">
    <text evidence="3">The sequence shown here is derived from an EMBL/GenBank/DDBJ whole genome shotgun (WGS) entry which is preliminary data.</text>
</comment>
<gene>
    <name evidence="3" type="ORF">MGU_11446</name>
</gene>
<dbReference type="AlphaFoldDB" id="A0A0B4GUK7"/>
<keyword evidence="2" id="KW-0732">Signal</keyword>
<feature type="compositionally biased region" description="Low complexity" evidence="1">
    <location>
        <begin position="96"/>
        <end position="110"/>
    </location>
</feature>
<proteinExistence type="predicted"/>
<dbReference type="OrthoDB" id="4941510at2759"/>
<feature type="chain" id="PRO_5002089881" evidence="2">
    <location>
        <begin position="20"/>
        <end position="148"/>
    </location>
</feature>
<organism evidence="3 4">
    <name type="scientific">Metarhizium guizhouense (strain ARSEF 977)</name>
    <dbReference type="NCBI Taxonomy" id="1276136"/>
    <lineage>
        <taxon>Eukaryota</taxon>
        <taxon>Fungi</taxon>
        <taxon>Dikarya</taxon>
        <taxon>Ascomycota</taxon>
        <taxon>Pezizomycotina</taxon>
        <taxon>Sordariomycetes</taxon>
        <taxon>Hypocreomycetidae</taxon>
        <taxon>Hypocreales</taxon>
        <taxon>Clavicipitaceae</taxon>
        <taxon>Metarhizium</taxon>
    </lineage>
</organism>
<evidence type="ECO:0000313" key="3">
    <source>
        <dbReference type="EMBL" id="KID81181.1"/>
    </source>
</evidence>
<name>A0A0B4GUK7_METGA</name>
<dbReference type="EMBL" id="AZNH01000187">
    <property type="protein sequence ID" value="KID81181.1"/>
    <property type="molecule type" value="Genomic_DNA"/>
</dbReference>
<reference evidence="3 4" key="1">
    <citation type="journal article" date="2014" name="Proc. Natl. Acad. Sci. U.S.A.">
        <title>Trajectory and genomic determinants of fungal-pathogen speciation and host adaptation.</title>
        <authorList>
            <person name="Hu X."/>
            <person name="Xiao G."/>
            <person name="Zheng P."/>
            <person name="Shang Y."/>
            <person name="Su Y."/>
            <person name="Zhang X."/>
            <person name="Liu X."/>
            <person name="Zhan S."/>
            <person name="St Leger R.J."/>
            <person name="Wang C."/>
        </authorList>
    </citation>
    <scope>NUCLEOTIDE SEQUENCE [LARGE SCALE GENOMIC DNA]</scope>
    <source>
        <strain evidence="3 4">ARSEF 977</strain>
    </source>
</reference>
<accession>A0A0B4GUK7</accession>
<keyword evidence="4" id="KW-1185">Reference proteome</keyword>
<dbReference type="HOGENOM" id="CLU_1982089_0_0_1"/>
<protein>
    <submittedName>
        <fullName evidence="3">Uncharacterized protein</fullName>
    </submittedName>
</protein>
<evidence type="ECO:0000256" key="1">
    <source>
        <dbReference type="SAM" id="MobiDB-lite"/>
    </source>
</evidence>
<feature type="signal peptide" evidence="2">
    <location>
        <begin position="1"/>
        <end position="19"/>
    </location>
</feature>
<sequence length="148" mass="14900">MKSSFVAVALSLFAGAALASPADASTAMLDDRQMKAIHILHSNKAALGLTREETEKFDKFMTSMRKRTPQGLLGALGALGNLGDLGGKKEPKNPESSVAPAVPSATPAGVDSEENPVPTPTAAADPSATPAPPKKGGILGGAVLSGLV</sequence>